<dbReference type="SUPFAM" id="SSF50978">
    <property type="entry name" value="WD40 repeat-like"/>
    <property type="match status" value="1"/>
</dbReference>
<sequence>MHSSRPNGGPVGGGPDPYANHNREEVTRILIQSLNDLGYHAAAERVGQESGFEVESPDVVAFKQAVLSGSWGRSEELLCGQGARGDGLVLAPGADRNIMRFRLRQQKFLELLEQRETSRALVVLRQELTPLCQDQHQTLHILSRLLMCQDAEELRSRANWDGANGRSRQILLAQLSESISPTVMLPDHRLAVLLNEVKRSQTGECLRVLDGFDEPVSSCLWTADGQTFITGSFDKTKPICQWNLHGECVYTWPKMHRTQDIALSPDERWLVAIDEQCNLHVYNFVTREHAYHLALQVRATSVSISRDSKFMLVHKADREAILIDIETRETVQKYTGQVTGQFTIRSDFGGANENFVLSGSEDLM</sequence>
<keyword evidence="1" id="KW-0853">WD repeat</keyword>
<evidence type="ECO:0000313" key="6">
    <source>
        <dbReference type="Proteomes" id="UP001197093"/>
    </source>
</evidence>
<dbReference type="Pfam" id="PF23627">
    <property type="entry name" value="LisH_WDR26"/>
    <property type="match status" value="1"/>
</dbReference>
<dbReference type="PANTHER" id="PTHR22838">
    <property type="entry name" value="WD REPEAT PROTEIN 26-RELATED"/>
    <property type="match status" value="1"/>
</dbReference>
<evidence type="ECO:0000256" key="1">
    <source>
        <dbReference type="ARBA" id="ARBA00022574"/>
    </source>
</evidence>
<keyword evidence="2" id="KW-0677">Repeat</keyword>
<dbReference type="GO" id="GO:0043161">
    <property type="term" value="P:proteasome-mediated ubiquitin-dependent protein catabolic process"/>
    <property type="evidence" value="ECO:0007669"/>
    <property type="project" value="TreeGrafter"/>
</dbReference>
<dbReference type="InterPro" id="IPR015943">
    <property type="entry name" value="WD40/YVTN_repeat-like_dom_sf"/>
</dbReference>
<reference evidence="5" key="1">
    <citation type="submission" date="2023-02" db="EMBL/GenBank/DDBJ databases">
        <authorList>
            <person name="Palmer J.M."/>
        </authorList>
    </citation>
    <scope>NUCLEOTIDE SEQUENCE</scope>
    <source>
        <strain evidence="5">FW57</strain>
    </source>
</reference>
<name>A0AAD4I231_9PEZI</name>
<evidence type="ECO:0000256" key="3">
    <source>
        <dbReference type="SAM" id="MobiDB-lite"/>
    </source>
</evidence>
<feature type="domain" description="CTLH" evidence="4">
    <location>
        <begin position="55"/>
        <end position="119"/>
    </location>
</feature>
<keyword evidence="6" id="KW-1185">Reference proteome</keyword>
<feature type="region of interest" description="Disordered" evidence="3">
    <location>
        <begin position="1"/>
        <end position="21"/>
    </location>
</feature>
<evidence type="ECO:0000313" key="5">
    <source>
        <dbReference type="EMBL" id="KAG7289578.1"/>
    </source>
</evidence>
<gene>
    <name evidence="5" type="ORF">NEMBOFW57_005949</name>
</gene>
<evidence type="ECO:0000259" key="4">
    <source>
        <dbReference type="PROSITE" id="PS50897"/>
    </source>
</evidence>
<dbReference type="AlphaFoldDB" id="A0AAD4I231"/>
<dbReference type="Gene3D" id="2.130.10.10">
    <property type="entry name" value="YVTN repeat-like/Quinoprotein amine dehydrogenase"/>
    <property type="match status" value="1"/>
</dbReference>
<dbReference type="InterPro" id="IPR051350">
    <property type="entry name" value="WD_repeat-ST_regulator"/>
</dbReference>
<dbReference type="Pfam" id="PF00400">
    <property type="entry name" value="WD40"/>
    <property type="match status" value="1"/>
</dbReference>
<dbReference type="EMBL" id="JAHCVI010000002">
    <property type="protein sequence ID" value="KAG7289578.1"/>
    <property type="molecule type" value="Genomic_DNA"/>
</dbReference>
<comment type="caution">
    <text evidence="5">The sequence shown here is derived from an EMBL/GenBank/DDBJ whole genome shotgun (WGS) entry which is preliminary data.</text>
</comment>
<dbReference type="Proteomes" id="UP001197093">
    <property type="component" value="Unassembled WGS sequence"/>
</dbReference>
<dbReference type="PANTHER" id="PTHR22838:SF0">
    <property type="entry name" value="WD REPEAT-CONTAINING PROTEIN 26"/>
    <property type="match status" value="1"/>
</dbReference>
<protein>
    <recommendedName>
        <fullName evidence="4">CTLH domain-containing protein</fullName>
    </recommendedName>
</protein>
<evidence type="ECO:0000256" key="2">
    <source>
        <dbReference type="ARBA" id="ARBA00022737"/>
    </source>
</evidence>
<dbReference type="SMART" id="SM00668">
    <property type="entry name" value="CTLH"/>
    <property type="match status" value="1"/>
</dbReference>
<organism evidence="5 6">
    <name type="scientific">Staphylotrichum longicolle</name>
    <dbReference type="NCBI Taxonomy" id="669026"/>
    <lineage>
        <taxon>Eukaryota</taxon>
        <taxon>Fungi</taxon>
        <taxon>Dikarya</taxon>
        <taxon>Ascomycota</taxon>
        <taxon>Pezizomycotina</taxon>
        <taxon>Sordariomycetes</taxon>
        <taxon>Sordariomycetidae</taxon>
        <taxon>Sordariales</taxon>
        <taxon>Chaetomiaceae</taxon>
        <taxon>Staphylotrichum</taxon>
    </lineage>
</organism>
<dbReference type="SMART" id="SM00320">
    <property type="entry name" value="WD40"/>
    <property type="match status" value="2"/>
</dbReference>
<dbReference type="PROSITE" id="PS50897">
    <property type="entry name" value="CTLH"/>
    <property type="match status" value="1"/>
</dbReference>
<dbReference type="InterPro" id="IPR054080">
    <property type="entry name" value="TPR1-like_2nd"/>
</dbReference>
<dbReference type="InterPro" id="IPR006595">
    <property type="entry name" value="CTLH_C"/>
</dbReference>
<dbReference type="GO" id="GO:0034657">
    <property type="term" value="C:GID complex"/>
    <property type="evidence" value="ECO:0007669"/>
    <property type="project" value="TreeGrafter"/>
</dbReference>
<dbReference type="InterPro" id="IPR001680">
    <property type="entry name" value="WD40_rpt"/>
</dbReference>
<proteinExistence type="predicted"/>
<accession>A0AAD4I231</accession>
<dbReference type="Pfam" id="PF21889">
    <property type="entry name" value="TPR1-like_2nd"/>
    <property type="match status" value="1"/>
</dbReference>
<dbReference type="InterPro" id="IPR036322">
    <property type="entry name" value="WD40_repeat_dom_sf"/>
</dbReference>